<organism evidence="3 4">
    <name type="scientific">Trinickia soli</name>
    <dbReference type="NCBI Taxonomy" id="380675"/>
    <lineage>
        <taxon>Bacteria</taxon>
        <taxon>Pseudomonadati</taxon>
        <taxon>Pseudomonadota</taxon>
        <taxon>Betaproteobacteria</taxon>
        <taxon>Burkholderiales</taxon>
        <taxon>Burkholderiaceae</taxon>
        <taxon>Trinickia</taxon>
    </lineage>
</organism>
<feature type="compositionally biased region" description="Polar residues" evidence="1">
    <location>
        <begin position="85"/>
        <end position="101"/>
    </location>
</feature>
<accession>A0A2N7WGP3</accession>
<name>A0A2N7WGP3_9BURK</name>
<protein>
    <recommendedName>
        <fullName evidence="5">DUF4148 domain-containing protein</fullName>
    </recommendedName>
</protein>
<proteinExistence type="predicted"/>
<sequence>MKRSLLTTVIALALAPAAAMAQTQGPDSPVTRAQVMNQLIQLRQNGYVPSKIHYPADIQAAEARVGTQAGVSTTAVSDMGGATAGTVQSGSPVMTPSTSWRSMYGRH</sequence>
<dbReference type="Pfam" id="PF13663">
    <property type="entry name" value="DUF4148"/>
    <property type="match status" value="1"/>
</dbReference>
<evidence type="ECO:0000313" key="3">
    <source>
        <dbReference type="EMBL" id="PMS28524.1"/>
    </source>
</evidence>
<keyword evidence="2" id="KW-0732">Signal</keyword>
<feature type="chain" id="PRO_5014743841" description="DUF4148 domain-containing protein" evidence="2">
    <location>
        <begin position="22"/>
        <end position="107"/>
    </location>
</feature>
<feature type="signal peptide" evidence="2">
    <location>
        <begin position="1"/>
        <end position="21"/>
    </location>
</feature>
<evidence type="ECO:0000313" key="4">
    <source>
        <dbReference type="Proteomes" id="UP000235347"/>
    </source>
</evidence>
<gene>
    <name evidence="3" type="ORF">C0Z19_02180</name>
</gene>
<dbReference type="EMBL" id="PNYB01000001">
    <property type="protein sequence ID" value="PMS28524.1"/>
    <property type="molecule type" value="Genomic_DNA"/>
</dbReference>
<feature type="region of interest" description="Disordered" evidence="1">
    <location>
        <begin position="81"/>
        <end position="107"/>
    </location>
</feature>
<keyword evidence="4" id="KW-1185">Reference proteome</keyword>
<evidence type="ECO:0000256" key="2">
    <source>
        <dbReference type="SAM" id="SignalP"/>
    </source>
</evidence>
<dbReference type="AlphaFoldDB" id="A0A2N7WGP3"/>
<dbReference type="Proteomes" id="UP000235347">
    <property type="component" value="Unassembled WGS sequence"/>
</dbReference>
<evidence type="ECO:0000256" key="1">
    <source>
        <dbReference type="SAM" id="MobiDB-lite"/>
    </source>
</evidence>
<reference evidence="3 4" key="1">
    <citation type="submission" date="2018-01" db="EMBL/GenBank/DDBJ databases">
        <title>Whole genome analyses suggest that Burkholderia sensu lato contains two further novel genera in the rhizoxinica-symbiotica group Mycetohabitans gen. nov., and Trinickia gen. nov.: implications for the evolution of diazotrophy and nodulation in the Burkholderiaceae.</title>
        <authorList>
            <person name="Estrada-de los Santos P."/>
            <person name="Palmer M."/>
            <person name="Chavez-Ramirez B."/>
            <person name="Beukes C."/>
            <person name="Steenkamp E.T."/>
            <person name="Hirsch A.M."/>
            <person name="Manyaka P."/>
            <person name="Maluk M."/>
            <person name="Lafos M."/>
            <person name="Crook M."/>
            <person name="Gross E."/>
            <person name="Simon M.F."/>
            <person name="Bueno dos Reis Junior F."/>
            <person name="Poole P.S."/>
            <person name="Venter S.N."/>
            <person name="James E.K."/>
        </authorList>
    </citation>
    <scope>NUCLEOTIDE SEQUENCE [LARGE SCALE GENOMIC DNA]</scope>
    <source>
        <strain evidence="3 4">GP25-8</strain>
    </source>
</reference>
<dbReference type="RefSeq" id="WP_102608112.1">
    <property type="nucleotide sequence ID" value="NZ_CADIKD010000006.1"/>
</dbReference>
<comment type="caution">
    <text evidence="3">The sequence shown here is derived from an EMBL/GenBank/DDBJ whole genome shotgun (WGS) entry which is preliminary data.</text>
</comment>
<evidence type="ECO:0008006" key="5">
    <source>
        <dbReference type="Google" id="ProtNLM"/>
    </source>
</evidence>
<dbReference type="InterPro" id="IPR025421">
    <property type="entry name" value="DUF4148"/>
</dbReference>